<evidence type="ECO:0000313" key="7">
    <source>
        <dbReference type="Proteomes" id="UP000002640"/>
    </source>
</evidence>
<dbReference type="AlphaFoldDB" id="G4Z9F2"/>
<name>G4Z9F2_PHYSP</name>
<evidence type="ECO:0000256" key="4">
    <source>
        <dbReference type="ARBA" id="ARBA00022729"/>
    </source>
</evidence>
<protein>
    <recommendedName>
        <fullName evidence="5">RxLR effector protein</fullName>
    </recommendedName>
</protein>
<dbReference type="InParanoid" id="G4Z9F2"/>
<feature type="signal peptide" evidence="5">
    <location>
        <begin position="1"/>
        <end position="23"/>
    </location>
</feature>
<dbReference type="InterPro" id="IPR031825">
    <property type="entry name" value="RXLR"/>
</dbReference>
<dbReference type="KEGG" id="psoj:PHYSODRAFT_329842"/>
<comment type="subcellular location">
    <subcellularLocation>
        <location evidence="1 5">Secreted</location>
    </subcellularLocation>
</comment>
<dbReference type="EMBL" id="JH159153">
    <property type="protein sequence ID" value="EGZ21953.1"/>
    <property type="molecule type" value="Genomic_DNA"/>
</dbReference>
<evidence type="ECO:0000256" key="5">
    <source>
        <dbReference type="RuleBase" id="RU367124"/>
    </source>
</evidence>
<evidence type="ECO:0000256" key="1">
    <source>
        <dbReference type="ARBA" id="ARBA00004613"/>
    </source>
</evidence>
<dbReference type="GeneID" id="20646001"/>
<dbReference type="Pfam" id="PF16810">
    <property type="entry name" value="RXLR"/>
    <property type="match status" value="1"/>
</dbReference>
<keyword evidence="7" id="KW-1185">Reference proteome</keyword>
<accession>G4Z9F2</accession>
<evidence type="ECO:0000256" key="2">
    <source>
        <dbReference type="ARBA" id="ARBA00010400"/>
    </source>
</evidence>
<comment type="function">
    <text evidence="5">Effector that suppresses plant defense responses during pathogen infection.</text>
</comment>
<dbReference type="Proteomes" id="UP000002640">
    <property type="component" value="Unassembled WGS sequence"/>
</dbReference>
<comment type="similarity">
    <text evidence="2 5">Belongs to the RxLR effector family.</text>
</comment>
<evidence type="ECO:0000313" key="6">
    <source>
        <dbReference type="EMBL" id="EGZ21953.1"/>
    </source>
</evidence>
<organism evidence="6 7">
    <name type="scientific">Phytophthora sojae (strain P6497)</name>
    <name type="common">Soybean stem and root rot agent</name>
    <name type="synonym">Phytophthora megasperma f. sp. glycines</name>
    <dbReference type="NCBI Taxonomy" id="1094619"/>
    <lineage>
        <taxon>Eukaryota</taxon>
        <taxon>Sar</taxon>
        <taxon>Stramenopiles</taxon>
        <taxon>Oomycota</taxon>
        <taxon>Peronosporomycetes</taxon>
        <taxon>Peronosporales</taxon>
        <taxon>Peronosporaceae</taxon>
        <taxon>Phytophthora</taxon>
    </lineage>
</organism>
<gene>
    <name evidence="6" type="ORF">PHYSODRAFT_329842</name>
</gene>
<comment type="domain">
    <text evidence="5">The RxLR-dEER motif acts to carry the protein into the host cell cytoplasm through binding to cell surface phosphatidylinositol-3-phosphate.</text>
</comment>
<keyword evidence="3 5" id="KW-0964">Secreted</keyword>
<proteinExistence type="inferred from homology"/>
<keyword evidence="4 5" id="KW-0732">Signal</keyword>
<reference evidence="6 7" key="1">
    <citation type="journal article" date="2006" name="Science">
        <title>Phytophthora genome sequences uncover evolutionary origins and mechanisms of pathogenesis.</title>
        <authorList>
            <person name="Tyler B.M."/>
            <person name="Tripathy S."/>
            <person name="Zhang X."/>
            <person name="Dehal P."/>
            <person name="Jiang R.H."/>
            <person name="Aerts A."/>
            <person name="Arredondo F.D."/>
            <person name="Baxter L."/>
            <person name="Bensasson D."/>
            <person name="Beynon J.L."/>
            <person name="Chapman J."/>
            <person name="Damasceno C.M."/>
            <person name="Dorrance A.E."/>
            <person name="Dou D."/>
            <person name="Dickerman A.W."/>
            <person name="Dubchak I.L."/>
            <person name="Garbelotto M."/>
            <person name="Gijzen M."/>
            <person name="Gordon S.G."/>
            <person name="Govers F."/>
            <person name="Grunwald N.J."/>
            <person name="Huang W."/>
            <person name="Ivors K.L."/>
            <person name="Jones R.W."/>
            <person name="Kamoun S."/>
            <person name="Krampis K."/>
            <person name="Lamour K.H."/>
            <person name="Lee M.K."/>
            <person name="McDonald W.H."/>
            <person name="Medina M."/>
            <person name="Meijer H.J."/>
            <person name="Nordberg E.K."/>
            <person name="Maclean D.J."/>
            <person name="Ospina-Giraldo M.D."/>
            <person name="Morris P.F."/>
            <person name="Phuntumart V."/>
            <person name="Putnam N.H."/>
            <person name="Rash S."/>
            <person name="Rose J.K."/>
            <person name="Sakihama Y."/>
            <person name="Salamov A.A."/>
            <person name="Savidor A."/>
            <person name="Scheuring C.F."/>
            <person name="Smith B.M."/>
            <person name="Sobral B.W."/>
            <person name="Terry A."/>
            <person name="Torto-Alalibo T.A."/>
            <person name="Win J."/>
            <person name="Xu Z."/>
            <person name="Zhang H."/>
            <person name="Grigoriev I.V."/>
            <person name="Rokhsar D.S."/>
            <person name="Boore J.L."/>
        </authorList>
    </citation>
    <scope>NUCLEOTIDE SEQUENCE [LARGE SCALE GENOMIC DNA]</scope>
    <source>
        <strain evidence="6 7">P6497</strain>
    </source>
</reference>
<dbReference type="RefSeq" id="XP_009524670.1">
    <property type="nucleotide sequence ID" value="XM_009526375.1"/>
</dbReference>
<evidence type="ECO:0000256" key="3">
    <source>
        <dbReference type="ARBA" id="ARBA00022525"/>
    </source>
</evidence>
<feature type="chain" id="PRO_5044961524" description="RxLR effector protein" evidence="5">
    <location>
        <begin position="24"/>
        <end position="153"/>
    </location>
</feature>
<sequence length="153" mass="17023">MRPSYAFMIIVTALFGSAETAEAVTKPTKLSQAATADLIQPDGVMVNALPSKRRHRTAKGVELNQEVEEERILERLKTFLLQSFVKKMQGGGGHLPGSYVEKLLNSEVARTNAFKDMAKQGTTVEQFGALLNLQKANRQRLKDLYADYLVRNP</sequence>